<evidence type="ECO:0000313" key="3">
    <source>
        <dbReference type="Proteomes" id="UP000324091"/>
    </source>
</evidence>
<protein>
    <submittedName>
        <fullName evidence="2">Uncharacterized protein</fullName>
    </submittedName>
</protein>
<proteinExistence type="predicted"/>
<gene>
    <name evidence="2" type="ORF">D4764_06G0007270</name>
</gene>
<evidence type="ECO:0000313" key="2">
    <source>
        <dbReference type="EMBL" id="TWW59197.1"/>
    </source>
</evidence>
<feature type="compositionally biased region" description="Pro residues" evidence="1">
    <location>
        <begin position="101"/>
        <end position="111"/>
    </location>
</feature>
<keyword evidence="3" id="KW-1185">Reference proteome</keyword>
<dbReference type="EMBL" id="RHFK02000019">
    <property type="protein sequence ID" value="TWW59197.1"/>
    <property type="molecule type" value="Genomic_DNA"/>
</dbReference>
<feature type="region of interest" description="Disordered" evidence="1">
    <location>
        <begin position="72"/>
        <end position="132"/>
    </location>
</feature>
<accession>A0A5C6N0J2</accession>
<organism evidence="2 3">
    <name type="scientific">Takifugu flavidus</name>
    <name type="common">sansaifugu</name>
    <dbReference type="NCBI Taxonomy" id="433684"/>
    <lineage>
        <taxon>Eukaryota</taxon>
        <taxon>Metazoa</taxon>
        <taxon>Chordata</taxon>
        <taxon>Craniata</taxon>
        <taxon>Vertebrata</taxon>
        <taxon>Euteleostomi</taxon>
        <taxon>Actinopterygii</taxon>
        <taxon>Neopterygii</taxon>
        <taxon>Teleostei</taxon>
        <taxon>Neoteleostei</taxon>
        <taxon>Acanthomorphata</taxon>
        <taxon>Eupercaria</taxon>
        <taxon>Tetraodontiformes</taxon>
        <taxon>Tetradontoidea</taxon>
        <taxon>Tetraodontidae</taxon>
        <taxon>Takifugu</taxon>
    </lineage>
</organism>
<reference evidence="2 3" key="1">
    <citation type="submission" date="2019-04" db="EMBL/GenBank/DDBJ databases">
        <title>Chromosome genome assembly for Takifugu flavidus.</title>
        <authorList>
            <person name="Xiao S."/>
        </authorList>
    </citation>
    <scope>NUCLEOTIDE SEQUENCE [LARGE SCALE GENOMIC DNA]</scope>
    <source>
        <strain evidence="2">HTHZ2018</strain>
        <tissue evidence="2">Muscle</tissue>
    </source>
</reference>
<comment type="caution">
    <text evidence="2">The sequence shown here is derived from an EMBL/GenBank/DDBJ whole genome shotgun (WGS) entry which is preliminary data.</text>
</comment>
<sequence length="132" mass="14139">MLWAAAILMNKGQQLPPQEQGYYGLSRRSRRQLAALNKECQFSFPVGEPGDLDPAMAYYQLDDGGDAVFSSLTSPAVPPSPTMRAPPGTSSSTYQVQRGPGPLPSSLPPGNTPVCSSEEELENCTVEDHGKI</sequence>
<evidence type="ECO:0000256" key="1">
    <source>
        <dbReference type="SAM" id="MobiDB-lite"/>
    </source>
</evidence>
<dbReference type="AlphaFoldDB" id="A0A5C6N0J2"/>
<dbReference type="Proteomes" id="UP000324091">
    <property type="component" value="Chromosome 6"/>
</dbReference>
<name>A0A5C6N0J2_9TELE</name>